<dbReference type="InterPro" id="IPR001173">
    <property type="entry name" value="Glyco_trans_2-like"/>
</dbReference>
<accession>A0A1M7NLH2</accession>
<dbReference type="OrthoDB" id="9069044at2"/>
<dbReference type="CDD" id="cd00761">
    <property type="entry name" value="Glyco_tranf_GTA_type"/>
    <property type="match status" value="1"/>
</dbReference>
<evidence type="ECO:0000313" key="3">
    <source>
        <dbReference type="EMBL" id="SHN04714.1"/>
    </source>
</evidence>
<dbReference type="AlphaFoldDB" id="A0A1M7NLH2"/>
<dbReference type="GO" id="GO:0016740">
    <property type="term" value="F:transferase activity"/>
    <property type="evidence" value="ECO:0007669"/>
    <property type="project" value="UniProtKB-KW"/>
</dbReference>
<dbReference type="EMBL" id="FRDA01000006">
    <property type="protein sequence ID" value="SHN04714.1"/>
    <property type="molecule type" value="Genomic_DNA"/>
</dbReference>
<dbReference type="PANTHER" id="PTHR48090:SF7">
    <property type="entry name" value="RFBJ PROTEIN"/>
    <property type="match status" value="1"/>
</dbReference>
<proteinExistence type="predicted"/>
<feature type="domain" description="Glycosyltransferase 2-like" evidence="2">
    <location>
        <begin position="103"/>
        <end position="204"/>
    </location>
</feature>
<keyword evidence="1" id="KW-0997">Cell inner membrane</keyword>
<name>A0A1M7NLH2_9PSED</name>
<evidence type="ECO:0000256" key="1">
    <source>
        <dbReference type="ARBA" id="ARBA00022519"/>
    </source>
</evidence>
<gene>
    <name evidence="3" type="ORF">SAMN05216593_106184</name>
</gene>
<evidence type="ECO:0000259" key="2">
    <source>
        <dbReference type="Pfam" id="PF00535"/>
    </source>
</evidence>
<dbReference type="STRING" id="1190415.SAMN05216593_106184"/>
<dbReference type="Gene3D" id="3.90.550.10">
    <property type="entry name" value="Spore Coat Polysaccharide Biosynthesis Protein SpsA, Chain A"/>
    <property type="match status" value="1"/>
</dbReference>
<dbReference type="InterPro" id="IPR029044">
    <property type="entry name" value="Nucleotide-diphossugar_trans"/>
</dbReference>
<dbReference type="Proteomes" id="UP000183983">
    <property type="component" value="Unassembled WGS sequence"/>
</dbReference>
<dbReference type="PANTHER" id="PTHR48090">
    <property type="entry name" value="UNDECAPRENYL-PHOSPHATE 4-DEOXY-4-FORMAMIDO-L-ARABINOSE TRANSFERASE-RELATED"/>
    <property type="match status" value="1"/>
</dbReference>
<keyword evidence="3" id="KW-0808">Transferase</keyword>
<keyword evidence="1" id="KW-0472">Membrane</keyword>
<dbReference type="InterPro" id="IPR050256">
    <property type="entry name" value="Glycosyltransferase_2"/>
</dbReference>
<keyword evidence="1" id="KW-1003">Cell membrane</keyword>
<dbReference type="Pfam" id="PF00535">
    <property type="entry name" value="Glycos_transf_2"/>
    <property type="match status" value="1"/>
</dbReference>
<reference evidence="3 4" key="1">
    <citation type="submission" date="2016-11" db="EMBL/GenBank/DDBJ databases">
        <authorList>
            <person name="Jaros S."/>
            <person name="Januszkiewicz K."/>
            <person name="Wedrychowicz H."/>
        </authorList>
    </citation>
    <scope>NUCLEOTIDE SEQUENCE [LARGE SCALE GENOMIC DNA]</scope>
    <source>
        <strain evidence="3 4">LMG 26898</strain>
    </source>
</reference>
<protein>
    <submittedName>
        <fullName evidence="3">Glycosyl transferase family 2</fullName>
    </submittedName>
</protein>
<organism evidence="3 4">
    <name type="scientific">Pseudomonas asturiensis</name>
    <dbReference type="NCBI Taxonomy" id="1190415"/>
    <lineage>
        <taxon>Bacteria</taxon>
        <taxon>Pseudomonadati</taxon>
        <taxon>Pseudomonadota</taxon>
        <taxon>Gammaproteobacteria</taxon>
        <taxon>Pseudomonadales</taxon>
        <taxon>Pseudomonadaceae</taxon>
        <taxon>Pseudomonas</taxon>
    </lineage>
</organism>
<evidence type="ECO:0000313" key="4">
    <source>
        <dbReference type="Proteomes" id="UP000183983"/>
    </source>
</evidence>
<sequence>MDSQEATAPAARPPCGEGMDRRLLDVAARTALVLETNNLRGGNDAVQALDSLKRLIARLTLQSLSPRHLAQWVITHDGLDLQARDAMCTLAGRALDFVEIDAQTGYYDAKNLGFDRVDQTRSHYVVFADADCLPGADWLEQLLVPFIQADAPVAVAGRTSYAPGIAGSALTAIDFMYFPSPLRNGATRNFYANNVAFRCDAFEQHRYEPLGGIYRAHCQVMGLRLQAAGVAVVYAPRAHTEHRLPDSQGELVKLRWLRGGDSVGLTPYLVRAYMPAWLQWLARSGPVGPLCVMAGRLGYSLKALNHQDLEPLRGMQRLAATLVVIGMSLLDTAGAVVRGCGLAVGRAGARHSEALSYHRNRD</sequence>
<dbReference type="SUPFAM" id="SSF53448">
    <property type="entry name" value="Nucleotide-diphospho-sugar transferases"/>
    <property type="match status" value="1"/>
</dbReference>